<name>A0A2V3DPD4_9MICC</name>
<comment type="caution">
    <text evidence="7">The sequence shown here is derived from an EMBL/GenBank/DDBJ whole genome shotgun (WGS) entry which is preliminary data.</text>
</comment>
<gene>
    <name evidence="7" type="ORF">CVS29_14460</name>
</gene>
<dbReference type="Proteomes" id="UP000246303">
    <property type="component" value="Unassembled WGS sequence"/>
</dbReference>
<dbReference type="EMBL" id="QHLZ01000010">
    <property type="protein sequence ID" value="PXA64541.1"/>
    <property type="molecule type" value="Genomic_DNA"/>
</dbReference>
<keyword evidence="3" id="KW-0521">NADP</keyword>
<dbReference type="PANTHER" id="PTHR42808">
    <property type="entry name" value="HYDROXYSTEROID DEHYDROGENASE-LIKE PROTEIN 2"/>
    <property type="match status" value="1"/>
</dbReference>
<dbReference type="AlphaFoldDB" id="A0A2V3DPD4"/>
<evidence type="ECO:0000313" key="7">
    <source>
        <dbReference type="EMBL" id="PXA64541.1"/>
    </source>
</evidence>
<dbReference type="PRINTS" id="PR00081">
    <property type="entry name" value="GDHRDH"/>
</dbReference>
<evidence type="ECO:0000256" key="3">
    <source>
        <dbReference type="ARBA" id="ARBA00022857"/>
    </source>
</evidence>
<dbReference type="InterPro" id="IPR002347">
    <property type="entry name" value="SDR_fam"/>
</dbReference>
<dbReference type="InterPro" id="IPR036291">
    <property type="entry name" value="NAD(P)-bd_dom_sf"/>
</dbReference>
<comment type="similarity">
    <text evidence="2">Belongs to the short-chain dehydrogenases/reductases (SDR) family.</text>
</comment>
<dbReference type="Pfam" id="PF00106">
    <property type="entry name" value="adh_short"/>
    <property type="match status" value="1"/>
</dbReference>
<protein>
    <submittedName>
        <fullName evidence="7">Short chain dehydrogenase</fullName>
    </submittedName>
</protein>
<evidence type="ECO:0000256" key="2">
    <source>
        <dbReference type="ARBA" id="ARBA00006484"/>
    </source>
</evidence>
<comment type="subcellular location">
    <subcellularLocation>
        <location evidence="1">Peroxisome</location>
    </subcellularLocation>
</comment>
<dbReference type="GO" id="GO:0016491">
    <property type="term" value="F:oxidoreductase activity"/>
    <property type="evidence" value="ECO:0007669"/>
    <property type="project" value="UniProtKB-KW"/>
</dbReference>
<accession>A0A2V3DPD4</accession>
<feature type="region of interest" description="Disordered" evidence="6">
    <location>
        <begin position="1"/>
        <end position="23"/>
    </location>
</feature>
<evidence type="ECO:0000313" key="8">
    <source>
        <dbReference type="Proteomes" id="UP000246303"/>
    </source>
</evidence>
<organism evidence="7 8">
    <name type="scientific">Arthrobacter psychrochitiniphilus</name>
    <dbReference type="NCBI Taxonomy" id="291045"/>
    <lineage>
        <taxon>Bacteria</taxon>
        <taxon>Bacillati</taxon>
        <taxon>Actinomycetota</taxon>
        <taxon>Actinomycetes</taxon>
        <taxon>Micrococcales</taxon>
        <taxon>Micrococcaceae</taxon>
        <taxon>Arthrobacter</taxon>
    </lineage>
</organism>
<reference evidence="7 8" key="1">
    <citation type="submission" date="2018-05" db="EMBL/GenBank/DDBJ databases">
        <title>Genetic diversity of glacier-inhabiting Cryobacterium bacteria in China and description of Cryobacterium mengkeensis sp. nov. and Arthrobacter glacialis sp. nov.</title>
        <authorList>
            <person name="Liu Q."/>
            <person name="Xin Y.-H."/>
        </authorList>
    </citation>
    <scope>NUCLEOTIDE SEQUENCE [LARGE SCALE GENOMIC DNA]</scope>
    <source>
        <strain evidence="7 8">GP3</strain>
    </source>
</reference>
<evidence type="ECO:0000256" key="6">
    <source>
        <dbReference type="SAM" id="MobiDB-lite"/>
    </source>
</evidence>
<dbReference type="PANTHER" id="PTHR42808:SF3">
    <property type="entry name" value="HYDROXYSTEROID DEHYDROGENASE-LIKE PROTEIN 2"/>
    <property type="match status" value="1"/>
</dbReference>
<evidence type="ECO:0000256" key="4">
    <source>
        <dbReference type="ARBA" id="ARBA00023002"/>
    </source>
</evidence>
<keyword evidence="4" id="KW-0560">Oxidoreductase</keyword>
<feature type="compositionally biased region" description="Low complexity" evidence="6">
    <location>
        <begin position="1"/>
        <end position="22"/>
    </location>
</feature>
<evidence type="ECO:0000256" key="1">
    <source>
        <dbReference type="ARBA" id="ARBA00004275"/>
    </source>
</evidence>
<dbReference type="NCBIfam" id="NF006133">
    <property type="entry name" value="PRK08278.1"/>
    <property type="match status" value="1"/>
</dbReference>
<dbReference type="InterPro" id="IPR051935">
    <property type="entry name" value="HSDL2"/>
</dbReference>
<dbReference type="RefSeq" id="WP_110107045.1">
    <property type="nucleotide sequence ID" value="NZ_JACBZZ010000001.1"/>
</dbReference>
<evidence type="ECO:0000256" key="5">
    <source>
        <dbReference type="ARBA" id="ARBA00023140"/>
    </source>
</evidence>
<dbReference type="FunFam" id="3.40.50.720:FF:000301">
    <property type="entry name" value="Hydroxysteroid dehydrogenase like 2"/>
    <property type="match status" value="1"/>
</dbReference>
<keyword evidence="5" id="KW-0576">Peroxisome</keyword>
<proteinExistence type="inferred from homology"/>
<keyword evidence="8" id="KW-1185">Reference proteome</keyword>
<sequence length="301" mass="31042">MTATSSSSNSSGTTADAASGATVPPAGGSLAGKTLLMSGGSRGIGLAIAVRAAQDGANVVLLAKTDTPDPRLAGTIHTAAASIEAAGGQVLAVAGDVRNDDTIASAVAQTVERFGGIDIVVNNASVISLDGTLTVSPKRYDLMQDVNVRGTFMLSKAALPHLLEASNPHILSLCPPLNMSQKWLGANPAYTLAKYGMTLTAMGFAAEFAEQGVASNTLWPRTTIATAAVANLLGGEAMIRRSRHAIIMADAAHAILTTDSRQLTGQNILDEELLRSRGETDFSHYAVDPAAELMIDLYVDP</sequence>
<dbReference type="Gene3D" id="3.40.50.720">
    <property type="entry name" value="NAD(P)-binding Rossmann-like Domain"/>
    <property type="match status" value="1"/>
</dbReference>
<dbReference type="SUPFAM" id="SSF51735">
    <property type="entry name" value="NAD(P)-binding Rossmann-fold domains"/>
    <property type="match status" value="1"/>
</dbReference>
<dbReference type="OrthoDB" id="9810935at2"/>